<evidence type="ECO:0000256" key="1">
    <source>
        <dbReference type="SAM" id="MobiDB-lite"/>
    </source>
</evidence>
<comment type="caution">
    <text evidence="2">The sequence shown here is derived from an EMBL/GenBank/DDBJ whole genome shotgun (WGS) entry which is preliminary data.</text>
</comment>
<accession>A0A8S9L6K8</accession>
<feature type="region of interest" description="Disordered" evidence="1">
    <location>
        <begin position="1"/>
        <end position="53"/>
    </location>
</feature>
<name>A0A8S9L6K8_BRACR</name>
<evidence type="ECO:0000313" key="2">
    <source>
        <dbReference type="EMBL" id="KAF2603830.1"/>
    </source>
</evidence>
<dbReference type="AlphaFoldDB" id="A0A8S9L6K8"/>
<organism evidence="2">
    <name type="scientific">Brassica cretica</name>
    <name type="common">Mustard</name>
    <dbReference type="NCBI Taxonomy" id="69181"/>
    <lineage>
        <taxon>Eukaryota</taxon>
        <taxon>Viridiplantae</taxon>
        <taxon>Streptophyta</taxon>
        <taxon>Embryophyta</taxon>
        <taxon>Tracheophyta</taxon>
        <taxon>Spermatophyta</taxon>
        <taxon>Magnoliopsida</taxon>
        <taxon>eudicotyledons</taxon>
        <taxon>Gunneridae</taxon>
        <taxon>Pentapetalae</taxon>
        <taxon>rosids</taxon>
        <taxon>malvids</taxon>
        <taxon>Brassicales</taxon>
        <taxon>Brassicaceae</taxon>
        <taxon>Brassiceae</taxon>
        <taxon>Brassica</taxon>
    </lineage>
</organism>
<reference evidence="2" key="1">
    <citation type="submission" date="2019-12" db="EMBL/GenBank/DDBJ databases">
        <title>Genome sequencing and annotation of Brassica cretica.</title>
        <authorList>
            <person name="Studholme D.J."/>
            <person name="Sarris P.F."/>
        </authorList>
    </citation>
    <scope>NUCLEOTIDE SEQUENCE</scope>
    <source>
        <strain evidence="2">PFS-102/07</strain>
        <tissue evidence="2">Leaf</tissue>
    </source>
</reference>
<proteinExistence type="predicted"/>
<sequence>MGEDNQHHGHLAHGRGRPAPWSPRPWARTTSTAVISPTGKDDPRPAQGLQPPEHLFSGLLHYADDPPGHAGIHCCPEQVSKAQPCLAVQYRSMSEMECQSMSGEGYRSTDGLCCRSTGVSKNWSTGLVSGSTVVEQNRATRKCCCRSIGSALPYGSCVPNLQDLVRISVGIPCCFWYCWACTLKSKKKK</sequence>
<dbReference type="EMBL" id="QGKY02000094">
    <property type="protein sequence ID" value="KAF2603830.1"/>
    <property type="molecule type" value="Genomic_DNA"/>
</dbReference>
<gene>
    <name evidence="2" type="ORF">F2Q70_00026214</name>
</gene>
<protein>
    <submittedName>
        <fullName evidence="2">Uncharacterized protein</fullName>
    </submittedName>
</protein>